<dbReference type="GO" id="GO:0032790">
    <property type="term" value="P:ribosome disassembly"/>
    <property type="evidence" value="ECO:0007669"/>
    <property type="project" value="TreeGrafter"/>
</dbReference>
<dbReference type="PROSITE" id="PS00938">
    <property type="entry name" value="IF3"/>
    <property type="match status" value="1"/>
</dbReference>
<dbReference type="PANTHER" id="PTHR10938:SF0">
    <property type="entry name" value="TRANSLATION INITIATION FACTOR IF-3, MITOCHONDRIAL"/>
    <property type="match status" value="1"/>
</dbReference>
<keyword evidence="3 4" id="KW-0648">Protein biosynthesis</keyword>
<dbReference type="GO" id="GO:0005829">
    <property type="term" value="C:cytosol"/>
    <property type="evidence" value="ECO:0007669"/>
    <property type="project" value="TreeGrafter"/>
</dbReference>
<keyword evidence="4" id="KW-0963">Cytoplasm</keyword>
<sequence>MNARSHLRKEECPIASPTQTQQARCNNQIRARQLRVIDADGNQLGVIPKDDALRIARDQGLDLVEVAPNADPPVCRIMDYGKYKYQQQKKQQEARKRQSVIQVKEIKVRPKTDEHDYQTKLKHVRRFLENGDRVKVTVFFRGREIVHKDRGLIILQRMADDTQELAKVEQEPRAEGRTMSMYLAPVAKKK</sequence>
<comment type="subunit">
    <text evidence="4 6">Monomer.</text>
</comment>
<dbReference type="Pfam" id="PF05198">
    <property type="entry name" value="IF3_N"/>
    <property type="match status" value="1"/>
</dbReference>
<dbReference type="GO" id="GO:0043022">
    <property type="term" value="F:ribosome binding"/>
    <property type="evidence" value="ECO:0007669"/>
    <property type="project" value="UniProtKB-ARBA"/>
</dbReference>
<dbReference type="InterPro" id="IPR001288">
    <property type="entry name" value="Translation_initiation_fac_3"/>
</dbReference>
<evidence type="ECO:0000256" key="2">
    <source>
        <dbReference type="ARBA" id="ARBA00022540"/>
    </source>
</evidence>
<evidence type="ECO:0000256" key="1">
    <source>
        <dbReference type="ARBA" id="ARBA00005439"/>
    </source>
</evidence>
<name>A0A7M3MF02_9BACT</name>
<evidence type="ECO:0000256" key="5">
    <source>
        <dbReference type="NCBIfam" id="TIGR00168"/>
    </source>
</evidence>
<dbReference type="InterPro" id="IPR019814">
    <property type="entry name" value="Translation_initiation_fac_3_N"/>
</dbReference>
<proteinExistence type="inferred from homology"/>
<dbReference type="EMBL" id="QMIE01000006">
    <property type="protein sequence ID" value="TVM17596.1"/>
    <property type="molecule type" value="Genomic_DNA"/>
</dbReference>
<dbReference type="RefSeq" id="WP_144302715.1">
    <property type="nucleotide sequence ID" value="NZ_QMIE01000006.1"/>
</dbReference>
<evidence type="ECO:0000313" key="10">
    <source>
        <dbReference type="EMBL" id="TVM17596.1"/>
    </source>
</evidence>
<comment type="subcellular location">
    <subcellularLocation>
        <location evidence="4 6">Cytoplasm</location>
    </subcellularLocation>
</comment>
<reference evidence="10 11" key="1">
    <citation type="submission" date="2018-06" db="EMBL/GenBank/DDBJ databases">
        <title>Complete genome of Desulfovibrio indonesiensis P37SLT.</title>
        <authorList>
            <person name="Crispim J.S."/>
            <person name="Vidigal P.M.P."/>
            <person name="Silva L.C.F."/>
            <person name="Laguardia C.N."/>
            <person name="Araujo L.C."/>
            <person name="Dias R.S."/>
            <person name="Sousa M.P."/>
            <person name="Paula S.O."/>
            <person name="Silva C."/>
        </authorList>
    </citation>
    <scope>NUCLEOTIDE SEQUENCE [LARGE SCALE GENOMIC DNA]</scope>
    <source>
        <strain evidence="10 11">P37SLT</strain>
    </source>
</reference>
<evidence type="ECO:0000256" key="7">
    <source>
        <dbReference type="SAM" id="MobiDB-lite"/>
    </source>
</evidence>
<evidence type="ECO:0000259" key="8">
    <source>
        <dbReference type="Pfam" id="PF00707"/>
    </source>
</evidence>
<evidence type="ECO:0000256" key="4">
    <source>
        <dbReference type="HAMAP-Rule" id="MF_00080"/>
    </source>
</evidence>
<comment type="similarity">
    <text evidence="1 4 6">Belongs to the IF-3 family.</text>
</comment>
<dbReference type="FunFam" id="3.10.20.80:FF:000001">
    <property type="entry name" value="Translation initiation factor IF-3"/>
    <property type="match status" value="1"/>
</dbReference>
<organism evidence="10 11">
    <name type="scientific">Oceanidesulfovibrio indonesiensis</name>
    <dbReference type="NCBI Taxonomy" id="54767"/>
    <lineage>
        <taxon>Bacteria</taxon>
        <taxon>Pseudomonadati</taxon>
        <taxon>Thermodesulfobacteriota</taxon>
        <taxon>Desulfovibrionia</taxon>
        <taxon>Desulfovibrionales</taxon>
        <taxon>Desulfovibrionaceae</taxon>
        <taxon>Oceanidesulfovibrio</taxon>
    </lineage>
</organism>
<dbReference type="HAMAP" id="MF_00080">
    <property type="entry name" value="IF_3"/>
    <property type="match status" value="1"/>
</dbReference>
<dbReference type="Pfam" id="PF00707">
    <property type="entry name" value="IF3_C"/>
    <property type="match status" value="1"/>
</dbReference>
<dbReference type="PANTHER" id="PTHR10938">
    <property type="entry name" value="TRANSLATION INITIATION FACTOR IF-3"/>
    <property type="match status" value="1"/>
</dbReference>
<dbReference type="Proteomes" id="UP000448292">
    <property type="component" value="Unassembled WGS sequence"/>
</dbReference>
<gene>
    <name evidence="4" type="primary">infC</name>
    <name evidence="10" type="ORF">DPQ33_08100</name>
</gene>
<evidence type="ECO:0000313" key="11">
    <source>
        <dbReference type="Proteomes" id="UP000448292"/>
    </source>
</evidence>
<accession>A0A7M3MF02</accession>
<protein>
    <recommendedName>
        <fullName evidence="4 5">Translation initiation factor IF-3</fullName>
    </recommendedName>
</protein>
<feature type="region of interest" description="Disordered" evidence="7">
    <location>
        <begin position="1"/>
        <end position="20"/>
    </location>
</feature>
<dbReference type="InterPro" id="IPR036788">
    <property type="entry name" value="T_IF-3_C_sf"/>
</dbReference>
<dbReference type="FunFam" id="3.30.110.10:FF:000001">
    <property type="entry name" value="Translation initiation factor IF-3"/>
    <property type="match status" value="1"/>
</dbReference>
<comment type="caution">
    <text evidence="10">The sequence shown here is derived from an EMBL/GenBank/DDBJ whole genome shotgun (WGS) entry which is preliminary data.</text>
</comment>
<dbReference type="SUPFAM" id="SSF55200">
    <property type="entry name" value="Translation initiation factor IF3, C-terminal domain"/>
    <property type="match status" value="1"/>
</dbReference>
<dbReference type="SUPFAM" id="SSF54364">
    <property type="entry name" value="Translation initiation factor IF3, N-terminal domain"/>
    <property type="match status" value="1"/>
</dbReference>
<dbReference type="GO" id="GO:0003743">
    <property type="term" value="F:translation initiation factor activity"/>
    <property type="evidence" value="ECO:0007669"/>
    <property type="project" value="UniProtKB-UniRule"/>
</dbReference>
<dbReference type="NCBIfam" id="TIGR00168">
    <property type="entry name" value="infC"/>
    <property type="match status" value="1"/>
</dbReference>
<keyword evidence="11" id="KW-1185">Reference proteome</keyword>
<dbReference type="InterPro" id="IPR036787">
    <property type="entry name" value="T_IF-3_N_sf"/>
</dbReference>
<dbReference type="Gene3D" id="3.10.20.80">
    <property type="entry name" value="Translation initiation factor 3 (IF-3), N-terminal domain"/>
    <property type="match status" value="1"/>
</dbReference>
<evidence type="ECO:0000259" key="9">
    <source>
        <dbReference type="Pfam" id="PF05198"/>
    </source>
</evidence>
<feature type="domain" description="Translation initiation factor 3 C-terminal" evidence="8">
    <location>
        <begin position="101"/>
        <end position="185"/>
    </location>
</feature>
<dbReference type="Gene3D" id="3.30.110.10">
    <property type="entry name" value="Translation initiation factor 3 (IF-3), C-terminal domain"/>
    <property type="match status" value="1"/>
</dbReference>
<keyword evidence="2 4" id="KW-0396">Initiation factor</keyword>
<evidence type="ECO:0000256" key="3">
    <source>
        <dbReference type="ARBA" id="ARBA00022917"/>
    </source>
</evidence>
<comment type="function">
    <text evidence="4 6">IF-3 binds to the 30S ribosomal subunit and shifts the equilibrium between 70S ribosomes and their 50S and 30S subunits in favor of the free subunits, thus enhancing the availability of 30S subunits on which protein synthesis initiation begins.</text>
</comment>
<dbReference type="AlphaFoldDB" id="A0A7M3MF02"/>
<dbReference type="InterPro" id="IPR019815">
    <property type="entry name" value="Translation_initiation_fac_3_C"/>
</dbReference>
<dbReference type="OrthoDB" id="9806014at2"/>
<dbReference type="GO" id="GO:0016020">
    <property type="term" value="C:membrane"/>
    <property type="evidence" value="ECO:0007669"/>
    <property type="project" value="TreeGrafter"/>
</dbReference>
<dbReference type="InterPro" id="IPR019813">
    <property type="entry name" value="Translation_initiation_fac3_CS"/>
</dbReference>
<feature type="domain" description="Translation initiation factor 3 N-terminal" evidence="9">
    <location>
        <begin position="26"/>
        <end position="94"/>
    </location>
</feature>
<evidence type="ECO:0000256" key="6">
    <source>
        <dbReference type="RuleBase" id="RU000646"/>
    </source>
</evidence>